<gene>
    <name evidence="1" type="ORF">AVEN_184892_1</name>
</gene>
<sequence>MKQILTIHFYSCRSFLFQRNVSGSSTAPEAQCCHGGSAVPSQWVLAERPVHRWSSASVRSVRCPLDRGSLYRSPQRLHEHGQCLFGLLLREPQEEKSPSVRLRRLRKSLHKELALESSQKDSYRRETVYVYMGRLHLEVCPIRRADPALQKTHRSKAIQMSIVSAIFFQIGSFVSAHEKTLAEESDLGIRKNLLII</sequence>
<organism evidence="1 2">
    <name type="scientific">Araneus ventricosus</name>
    <name type="common">Orbweaver spider</name>
    <name type="synonym">Epeira ventricosa</name>
    <dbReference type="NCBI Taxonomy" id="182803"/>
    <lineage>
        <taxon>Eukaryota</taxon>
        <taxon>Metazoa</taxon>
        <taxon>Ecdysozoa</taxon>
        <taxon>Arthropoda</taxon>
        <taxon>Chelicerata</taxon>
        <taxon>Arachnida</taxon>
        <taxon>Araneae</taxon>
        <taxon>Araneomorphae</taxon>
        <taxon>Entelegynae</taxon>
        <taxon>Araneoidea</taxon>
        <taxon>Araneidae</taxon>
        <taxon>Araneus</taxon>
    </lineage>
</organism>
<accession>A0A4Y2GD94</accession>
<comment type="caution">
    <text evidence="1">The sequence shown here is derived from an EMBL/GenBank/DDBJ whole genome shotgun (WGS) entry which is preliminary data.</text>
</comment>
<dbReference type="AlphaFoldDB" id="A0A4Y2GD94"/>
<protein>
    <submittedName>
        <fullName evidence="1">Uncharacterized protein</fullName>
    </submittedName>
</protein>
<dbReference type="Proteomes" id="UP000499080">
    <property type="component" value="Unassembled WGS sequence"/>
</dbReference>
<evidence type="ECO:0000313" key="1">
    <source>
        <dbReference type="EMBL" id="GBM51570.1"/>
    </source>
</evidence>
<keyword evidence="2" id="KW-1185">Reference proteome</keyword>
<name>A0A4Y2GD94_ARAVE</name>
<dbReference type="EMBL" id="BGPR01001342">
    <property type="protein sequence ID" value="GBM51570.1"/>
    <property type="molecule type" value="Genomic_DNA"/>
</dbReference>
<reference evidence="1 2" key="1">
    <citation type="journal article" date="2019" name="Sci. Rep.">
        <title>Orb-weaving spider Araneus ventricosus genome elucidates the spidroin gene catalogue.</title>
        <authorList>
            <person name="Kono N."/>
            <person name="Nakamura H."/>
            <person name="Ohtoshi R."/>
            <person name="Moran D.A.P."/>
            <person name="Shinohara A."/>
            <person name="Yoshida Y."/>
            <person name="Fujiwara M."/>
            <person name="Mori M."/>
            <person name="Tomita M."/>
            <person name="Arakawa K."/>
        </authorList>
    </citation>
    <scope>NUCLEOTIDE SEQUENCE [LARGE SCALE GENOMIC DNA]</scope>
</reference>
<evidence type="ECO:0000313" key="2">
    <source>
        <dbReference type="Proteomes" id="UP000499080"/>
    </source>
</evidence>
<proteinExistence type="predicted"/>
<dbReference type="OrthoDB" id="10608246at2759"/>